<dbReference type="SUPFAM" id="SSF51735">
    <property type="entry name" value="NAD(P)-binding Rossmann-fold domains"/>
    <property type="match status" value="1"/>
</dbReference>
<dbReference type="AlphaFoldDB" id="A0A2P2E636"/>
<dbReference type="Gene3D" id="3.40.50.720">
    <property type="entry name" value="NAD(P)-binding Rossmann-like Domain"/>
    <property type="match status" value="1"/>
</dbReference>
<keyword evidence="1" id="KW-0520">NAD</keyword>
<protein>
    <recommendedName>
        <fullName evidence="4">NAD-dependent epimerase/dehydratase domain-containing protein</fullName>
    </recommendedName>
</protein>
<evidence type="ECO:0008006" key="4">
    <source>
        <dbReference type="Google" id="ProtNLM"/>
    </source>
</evidence>
<dbReference type="CDD" id="cd05266">
    <property type="entry name" value="SDR_a4"/>
    <property type="match status" value="1"/>
</dbReference>
<dbReference type="PANTHER" id="PTHR43574">
    <property type="entry name" value="EPIMERASE-RELATED"/>
    <property type="match status" value="1"/>
</dbReference>
<evidence type="ECO:0000313" key="2">
    <source>
        <dbReference type="EMBL" id="GBF56517.1"/>
    </source>
</evidence>
<reference evidence="2 3" key="1">
    <citation type="journal article" date="2018" name="Genome Announc.">
        <title>Draft Genome Sequence of "Candidatus Phycosocius bacilliformis," an Alphaproteobacterial Ectosymbiont of the Hydrocarbon-Producing Green Alga Botryococcus braunii.</title>
        <authorList>
            <person name="Tanabe Y."/>
            <person name="Yamaguchi H."/>
            <person name="Watanabe M.M."/>
        </authorList>
    </citation>
    <scope>NUCLEOTIDE SEQUENCE [LARGE SCALE GENOMIC DNA]</scope>
    <source>
        <strain evidence="2 3">BOTRYCO-2</strain>
    </source>
</reference>
<proteinExistence type="predicted"/>
<dbReference type="RefSeq" id="WP_108983397.1">
    <property type="nucleotide sequence ID" value="NZ_BFBR01000001.1"/>
</dbReference>
<gene>
    <name evidence="2" type="ORF">PbB2_00173</name>
</gene>
<accession>A0A2P2E636</accession>
<organism evidence="2 3">
    <name type="scientific">Candidatus Phycosocius bacilliformis</name>
    <dbReference type="NCBI Taxonomy" id="1445552"/>
    <lineage>
        <taxon>Bacteria</taxon>
        <taxon>Pseudomonadati</taxon>
        <taxon>Pseudomonadota</taxon>
        <taxon>Alphaproteobacteria</taxon>
        <taxon>Caulobacterales</taxon>
        <taxon>Caulobacterales incertae sedis</taxon>
        <taxon>Candidatus Phycosocius</taxon>
    </lineage>
</organism>
<dbReference type="InterPro" id="IPR036291">
    <property type="entry name" value="NAD(P)-bd_dom_sf"/>
</dbReference>
<keyword evidence="3" id="KW-1185">Reference proteome</keyword>
<sequence length="287" mass="30371">MRVLILGCGFVGTALGKVMIAQGAQVVGTCRSQSGADGLAAQGIEPLLFDGTPDPKLSEAADSASHVLASIPPGPSGDPALAALPSDWLGDKTRWIGYLSTTGVYGDRAGGWAYEDDAPTPLSVEATRRAAAEAAWQSLPQPAHVFRLPGIYGPGRSALEQVLAGTARRIDKPGQVFSRAHREDIVAALLASFARPNPGRIYNICDDHPCPSGDVIVEACRLLGRAPPPLIPFDQAGLSDMARRFYSECKRVSNARAKAELGWTPAFPTYVEGLADCWARLEPKPSD</sequence>
<evidence type="ECO:0000313" key="3">
    <source>
        <dbReference type="Proteomes" id="UP000245086"/>
    </source>
</evidence>
<comment type="caution">
    <text evidence="2">The sequence shown here is derived from an EMBL/GenBank/DDBJ whole genome shotgun (WGS) entry which is preliminary data.</text>
</comment>
<name>A0A2P2E636_9PROT</name>
<dbReference type="EMBL" id="BFBR01000001">
    <property type="protein sequence ID" value="GBF56517.1"/>
    <property type="molecule type" value="Genomic_DNA"/>
</dbReference>
<dbReference type="Proteomes" id="UP000245086">
    <property type="component" value="Unassembled WGS sequence"/>
</dbReference>
<dbReference type="OrthoDB" id="9808276at2"/>
<evidence type="ECO:0000256" key="1">
    <source>
        <dbReference type="ARBA" id="ARBA00023027"/>
    </source>
</evidence>